<organism evidence="1 2">
    <name type="scientific">Rhamnella rubrinervis</name>
    <dbReference type="NCBI Taxonomy" id="2594499"/>
    <lineage>
        <taxon>Eukaryota</taxon>
        <taxon>Viridiplantae</taxon>
        <taxon>Streptophyta</taxon>
        <taxon>Embryophyta</taxon>
        <taxon>Tracheophyta</taxon>
        <taxon>Spermatophyta</taxon>
        <taxon>Magnoliopsida</taxon>
        <taxon>eudicotyledons</taxon>
        <taxon>Gunneridae</taxon>
        <taxon>Pentapetalae</taxon>
        <taxon>rosids</taxon>
        <taxon>fabids</taxon>
        <taxon>Rosales</taxon>
        <taxon>Rhamnaceae</taxon>
        <taxon>rhamnoid group</taxon>
        <taxon>Rhamneae</taxon>
        <taxon>Rhamnella</taxon>
    </lineage>
</organism>
<accession>A0A8K0MRV2</accession>
<keyword evidence="2" id="KW-1185">Reference proteome</keyword>
<dbReference type="EMBL" id="VOIH02000001">
    <property type="protein sequence ID" value="KAF3455734.1"/>
    <property type="molecule type" value="Genomic_DNA"/>
</dbReference>
<proteinExistence type="predicted"/>
<dbReference type="AlphaFoldDB" id="A0A8K0MRV2"/>
<reference evidence="1" key="1">
    <citation type="submission" date="2020-03" db="EMBL/GenBank/DDBJ databases">
        <title>A high-quality chromosome-level genome assembly of a woody plant with both climbing and erect habits, Rhamnella rubrinervis.</title>
        <authorList>
            <person name="Lu Z."/>
            <person name="Yang Y."/>
            <person name="Zhu X."/>
            <person name="Sun Y."/>
        </authorList>
    </citation>
    <scope>NUCLEOTIDE SEQUENCE</scope>
    <source>
        <strain evidence="1">BYM</strain>
        <tissue evidence="1">Leaf</tissue>
    </source>
</reference>
<protein>
    <submittedName>
        <fullName evidence="1">Uncharacterized protein</fullName>
    </submittedName>
</protein>
<name>A0A8K0MRV2_9ROSA</name>
<evidence type="ECO:0000313" key="2">
    <source>
        <dbReference type="Proteomes" id="UP000796880"/>
    </source>
</evidence>
<gene>
    <name evidence="1" type="ORF">FNV43_RR00376</name>
</gene>
<comment type="caution">
    <text evidence="1">The sequence shown here is derived from an EMBL/GenBank/DDBJ whole genome shotgun (WGS) entry which is preliminary data.</text>
</comment>
<sequence>MTQISQTHTTSIICRRRRALLLSICHQFEGKGEEPDLKEELGGQAMKGVDCGLEKEGLVALSSIVEEEGCRRGKGERSRS</sequence>
<dbReference type="Proteomes" id="UP000796880">
    <property type="component" value="Unassembled WGS sequence"/>
</dbReference>
<evidence type="ECO:0000313" key="1">
    <source>
        <dbReference type="EMBL" id="KAF3455734.1"/>
    </source>
</evidence>